<feature type="transmembrane region" description="Helical" evidence="1">
    <location>
        <begin position="61"/>
        <end position="78"/>
    </location>
</feature>
<reference evidence="3" key="1">
    <citation type="submission" date="2016-10" db="EMBL/GenBank/DDBJ databases">
        <authorList>
            <person name="Varghese N."/>
            <person name="Submissions S."/>
        </authorList>
    </citation>
    <scope>NUCLEOTIDE SEQUENCE [LARGE SCALE GENOMIC DNA]</scope>
    <source>
        <strain evidence="3">CGMCC 1.3566</strain>
    </source>
</reference>
<evidence type="ECO:0000313" key="3">
    <source>
        <dbReference type="Proteomes" id="UP000199095"/>
    </source>
</evidence>
<proteinExistence type="predicted"/>
<accession>A0A1H9YBZ4</accession>
<dbReference type="AlphaFoldDB" id="A0A1H9YBZ4"/>
<dbReference type="STRING" id="237682.SAMN05421676_101106"/>
<name>A0A1H9YBZ4_9BACI</name>
<evidence type="ECO:0000256" key="1">
    <source>
        <dbReference type="SAM" id="Phobius"/>
    </source>
</evidence>
<dbReference type="RefSeq" id="WP_093130889.1">
    <property type="nucleotide sequence ID" value="NZ_FOHJ01000001.1"/>
</dbReference>
<dbReference type="EMBL" id="FOHJ01000001">
    <property type="protein sequence ID" value="SES66446.1"/>
    <property type="molecule type" value="Genomic_DNA"/>
</dbReference>
<dbReference type="InterPro" id="IPR007404">
    <property type="entry name" value="YdjM-like"/>
</dbReference>
<sequence>MLASGHQAMGITWGVASITAISSTLPFSLQSEKEYIGYFFAIMIGSLLPDMDSMKSKMGRYMYSIASILVIGLIGFFLVDSERFWSWINAEAIFLLALIIPVFFVFSSHRTWTHSLLFVAMLGIYFQLLSIWFTIPLYLQMGCGIGVLSHIFGDFITKRGVPLFYPLHRKYYRFLFTFHTGSQAERGIVFSLVLANIWLLFTQV</sequence>
<dbReference type="PANTHER" id="PTHR35531:SF1">
    <property type="entry name" value="INNER MEMBRANE PROTEIN YBCI-RELATED"/>
    <property type="match status" value="1"/>
</dbReference>
<organism evidence="2 3">
    <name type="scientific">Salinibacillus kushneri</name>
    <dbReference type="NCBI Taxonomy" id="237682"/>
    <lineage>
        <taxon>Bacteria</taxon>
        <taxon>Bacillati</taxon>
        <taxon>Bacillota</taxon>
        <taxon>Bacilli</taxon>
        <taxon>Bacillales</taxon>
        <taxon>Bacillaceae</taxon>
        <taxon>Salinibacillus</taxon>
    </lineage>
</organism>
<keyword evidence="1" id="KW-0812">Transmembrane</keyword>
<keyword evidence="3" id="KW-1185">Reference proteome</keyword>
<protein>
    <submittedName>
        <fullName evidence="2">Inner membrane protein</fullName>
    </submittedName>
</protein>
<feature type="transmembrane region" description="Helical" evidence="1">
    <location>
        <begin position="12"/>
        <end position="29"/>
    </location>
</feature>
<dbReference type="PANTHER" id="PTHR35531">
    <property type="entry name" value="INNER MEMBRANE PROTEIN YBCI-RELATED"/>
    <property type="match status" value="1"/>
</dbReference>
<dbReference type="Pfam" id="PF04307">
    <property type="entry name" value="YdjM"/>
    <property type="match status" value="1"/>
</dbReference>
<evidence type="ECO:0000313" key="2">
    <source>
        <dbReference type="EMBL" id="SES66446.1"/>
    </source>
</evidence>
<gene>
    <name evidence="2" type="ORF">SAMN05421676_101106</name>
</gene>
<keyword evidence="1" id="KW-1133">Transmembrane helix</keyword>
<dbReference type="Proteomes" id="UP000199095">
    <property type="component" value="Unassembled WGS sequence"/>
</dbReference>
<feature type="transmembrane region" description="Helical" evidence="1">
    <location>
        <begin position="84"/>
        <end position="104"/>
    </location>
</feature>
<dbReference type="OrthoDB" id="5459053at2"/>
<keyword evidence="1" id="KW-0472">Membrane</keyword>
<feature type="transmembrane region" description="Helical" evidence="1">
    <location>
        <begin position="116"/>
        <end position="139"/>
    </location>
</feature>